<dbReference type="RefSeq" id="WP_042227117.1">
    <property type="nucleotide sequence ID" value="NZ_CP026520.1"/>
</dbReference>
<proteinExistence type="predicted"/>
<evidence type="ECO:0000313" key="5">
    <source>
        <dbReference type="Proteomes" id="UP001527202"/>
    </source>
</evidence>
<dbReference type="InterPro" id="IPR002575">
    <property type="entry name" value="Aminoglycoside_PTrfase"/>
</dbReference>
<dbReference type="SUPFAM" id="SSF56112">
    <property type="entry name" value="Protein kinase-like (PK-like)"/>
    <property type="match status" value="1"/>
</dbReference>
<organism evidence="3 4">
    <name type="scientific">Paenibacillus chitinolyticus</name>
    <dbReference type="NCBI Taxonomy" id="79263"/>
    <lineage>
        <taxon>Bacteria</taxon>
        <taxon>Bacillati</taxon>
        <taxon>Bacillota</taxon>
        <taxon>Bacilli</taxon>
        <taxon>Bacillales</taxon>
        <taxon>Paenibacillaceae</taxon>
        <taxon>Paenibacillus</taxon>
    </lineage>
</organism>
<protein>
    <submittedName>
        <fullName evidence="3">Aminoglycoside phosphotransferase family protein</fullName>
    </submittedName>
</protein>
<evidence type="ECO:0000313" key="4">
    <source>
        <dbReference type="Proteomes" id="UP000288943"/>
    </source>
</evidence>
<sequence length="311" mass="34755">MPNNSSLISKTVLIAEKAGLKDITPLELGNGGNLIVHLAPYPIVARIAAVLSKNNADYAYKVLVRELRAARHLHSKGVPVRLPTDRTDAGPYDIGGTWVTFWQYVPPTELQRPSPSEAVELVNRLSLALKDFSDEIPMLGVWERTCQSAFRLMKHPDQRIQNLLSLLFAIDRQMRLETSLLIPSHGDAHSRNLIPSPEGWVWSDFEDLSLMPAYWDLASYVGNLALFNGIQEPTFQYIWSGINNQADKQAFGFAVTARILMSTLGNLDFALSGSGDLEFAYKQLELAKDFIDQINLIIEGEQRSHNRHGST</sequence>
<evidence type="ECO:0000259" key="1">
    <source>
        <dbReference type="Pfam" id="PF01636"/>
    </source>
</evidence>
<evidence type="ECO:0000313" key="3">
    <source>
        <dbReference type="EMBL" id="QAV19781.1"/>
    </source>
</evidence>
<dbReference type="Proteomes" id="UP001527202">
    <property type="component" value="Unassembled WGS sequence"/>
</dbReference>
<dbReference type="Pfam" id="PF01636">
    <property type="entry name" value="APH"/>
    <property type="match status" value="1"/>
</dbReference>
<dbReference type="InterPro" id="IPR011009">
    <property type="entry name" value="Kinase-like_dom_sf"/>
</dbReference>
<dbReference type="GO" id="GO:0016740">
    <property type="term" value="F:transferase activity"/>
    <property type="evidence" value="ECO:0007669"/>
    <property type="project" value="UniProtKB-KW"/>
</dbReference>
<keyword evidence="3" id="KW-0808">Transferase</keyword>
<keyword evidence="5" id="KW-1185">Reference proteome</keyword>
<reference evidence="2 5" key="2">
    <citation type="submission" date="2022-05" db="EMBL/GenBank/DDBJ databases">
        <title>Genome Sequencing of Bee-Associated Microbes.</title>
        <authorList>
            <person name="Dunlap C."/>
        </authorList>
    </citation>
    <scope>NUCLEOTIDE SEQUENCE [LARGE SCALE GENOMIC DNA]</scope>
    <source>
        <strain evidence="2 5">NRRL B-23120</strain>
    </source>
</reference>
<accession>A0A410X004</accession>
<dbReference type="OrthoDB" id="115252at2"/>
<dbReference type="EMBL" id="JAMDMJ010000015">
    <property type="protein sequence ID" value="MCY9596905.1"/>
    <property type="molecule type" value="Genomic_DNA"/>
</dbReference>
<feature type="domain" description="Aminoglycoside phosphotransferase" evidence="1">
    <location>
        <begin position="49"/>
        <end position="221"/>
    </location>
</feature>
<dbReference type="KEGG" id="pchi:PC41400_19815"/>
<dbReference type="GeneID" id="95377044"/>
<gene>
    <name evidence="2" type="ORF">M5X16_14090</name>
    <name evidence="3" type="ORF">PC41400_19815</name>
</gene>
<reference evidence="3 4" key="1">
    <citation type="submission" date="2018-01" db="EMBL/GenBank/DDBJ databases">
        <title>The whole genome sequencing and assembly of Paenibacillus chitinolyticus KCCM 41400 strain.</title>
        <authorList>
            <person name="Kim J.-Y."/>
            <person name="Park M.-K."/>
            <person name="Lee Y.-J."/>
            <person name="Yi H."/>
            <person name="Bahn Y.-S."/>
            <person name="Kim J.F."/>
            <person name="Lee D.-W."/>
        </authorList>
    </citation>
    <scope>NUCLEOTIDE SEQUENCE [LARGE SCALE GENOMIC DNA]</scope>
    <source>
        <strain evidence="3 4">KCCM 41400</strain>
    </source>
</reference>
<name>A0A410X004_9BACL</name>
<dbReference type="EMBL" id="CP026520">
    <property type="protein sequence ID" value="QAV19781.1"/>
    <property type="molecule type" value="Genomic_DNA"/>
</dbReference>
<dbReference type="AlphaFoldDB" id="A0A410X004"/>
<evidence type="ECO:0000313" key="2">
    <source>
        <dbReference type="EMBL" id="MCY9596905.1"/>
    </source>
</evidence>
<dbReference type="Proteomes" id="UP000288943">
    <property type="component" value="Chromosome"/>
</dbReference>